<proteinExistence type="predicted"/>
<comment type="caution">
    <text evidence="2">The sequence shown here is derived from an EMBL/GenBank/DDBJ whole genome shotgun (WGS) entry which is preliminary data.</text>
</comment>
<name>Q4SPK7_TETNG</name>
<accession>Q4SPK7</accession>
<dbReference type="EMBL" id="CAAE01014537">
    <property type="protein sequence ID" value="CAF97425.1"/>
    <property type="molecule type" value="Genomic_DNA"/>
</dbReference>
<dbReference type="KEGG" id="tng:GSTEN00014782G001"/>
<reference evidence="2" key="2">
    <citation type="submission" date="2004-02" db="EMBL/GenBank/DDBJ databases">
        <authorList>
            <consortium name="Genoscope"/>
            <consortium name="Whitehead Institute Centre for Genome Research"/>
        </authorList>
    </citation>
    <scope>NUCLEOTIDE SEQUENCE</scope>
</reference>
<protein>
    <submittedName>
        <fullName evidence="2">(spotted green pufferfish) hypothetical protein</fullName>
    </submittedName>
</protein>
<organism evidence="2">
    <name type="scientific">Tetraodon nigroviridis</name>
    <name type="common">Spotted green pufferfish</name>
    <name type="synonym">Chelonodon nigroviridis</name>
    <dbReference type="NCBI Taxonomy" id="99883"/>
    <lineage>
        <taxon>Eukaryota</taxon>
        <taxon>Metazoa</taxon>
        <taxon>Chordata</taxon>
        <taxon>Craniata</taxon>
        <taxon>Vertebrata</taxon>
        <taxon>Euteleostomi</taxon>
        <taxon>Actinopterygii</taxon>
        <taxon>Neopterygii</taxon>
        <taxon>Teleostei</taxon>
        <taxon>Neoteleostei</taxon>
        <taxon>Acanthomorphata</taxon>
        <taxon>Eupercaria</taxon>
        <taxon>Tetraodontiformes</taxon>
        <taxon>Tetradontoidea</taxon>
        <taxon>Tetraodontidae</taxon>
        <taxon>Tetraodon</taxon>
    </lineage>
</organism>
<evidence type="ECO:0000256" key="1">
    <source>
        <dbReference type="SAM" id="MobiDB-lite"/>
    </source>
</evidence>
<reference evidence="2" key="1">
    <citation type="journal article" date="2004" name="Nature">
        <title>Genome duplication in the teleost fish Tetraodon nigroviridis reveals the early vertebrate proto-karyotype.</title>
        <authorList>
            <person name="Jaillon O."/>
            <person name="Aury J.-M."/>
            <person name="Brunet F."/>
            <person name="Petit J.-L."/>
            <person name="Stange-Thomann N."/>
            <person name="Mauceli E."/>
            <person name="Bouneau L."/>
            <person name="Fischer C."/>
            <person name="Ozouf-Costaz C."/>
            <person name="Bernot A."/>
            <person name="Nicaud S."/>
            <person name="Jaffe D."/>
            <person name="Fisher S."/>
            <person name="Lutfalla G."/>
            <person name="Dossat C."/>
            <person name="Segurens B."/>
            <person name="Dasilva C."/>
            <person name="Salanoubat M."/>
            <person name="Levy M."/>
            <person name="Boudet N."/>
            <person name="Castellano S."/>
            <person name="Anthouard V."/>
            <person name="Jubin C."/>
            <person name="Castelli V."/>
            <person name="Katinka M."/>
            <person name="Vacherie B."/>
            <person name="Biemont C."/>
            <person name="Skalli Z."/>
            <person name="Cattolico L."/>
            <person name="Poulain J."/>
            <person name="De Berardinis V."/>
            <person name="Cruaud C."/>
            <person name="Duprat S."/>
            <person name="Brottier P."/>
            <person name="Coutanceau J.-P."/>
            <person name="Gouzy J."/>
            <person name="Parra G."/>
            <person name="Lardier G."/>
            <person name="Chapple C."/>
            <person name="McKernan K.J."/>
            <person name="McEwan P."/>
            <person name="Bosak S."/>
            <person name="Kellis M."/>
            <person name="Volff J.-N."/>
            <person name="Guigo R."/>
            <person name="Zody M.C."/>
            <person name="Mesirov J."/>
            <person name="Lindblad-Toh K."/>
            <person name="Birren B."/>
            <person name="Nusbaum C."/>
            <person name="Kahn D."/>
            <person name="Robinson-Rechavi M."/>
            <person name="Laudet V."/>
            <person name="Schachter V."/>
            <person name="Quetier F."/>
            <person name="Saurin W."/>
            <person name="Scarpelli C."/>
            <person name="Wincker P."/>
            <person name="Lander E.S."/>
            <person name="Weissenbach J."/>
            <person name="Roest Crollius H."/>
        </authorList>
    </citation>
    <scope>NUCLEOTIDE SEQUENCE [LARGE SCALE GENOMIC DNA]</scope>
</reference>
<evidence type="ECO:0000313" key="2">
    <source>
        <dbReference type="EMBL" id="CAF97425.1"/>
    </source>
</evidence>
<gene>
    <name evidence="2" type="ORF">GSTENG00014782001</name>
</gene>
<feature type="compositionally biased region" description="Basic and acidic residues" evidence="1">
    <location>
        <begin position="15"/>
        <end position="28"/>
    </location>
</feature>
<sequence>MKSFSESFGILKRRERAEERDAVERGGGEGDITATSEARRAAPSPRSHGWSAQERAGRRGSVGQTDACGSGVKRARWVNATGDPSTCSGL</sequence>
<dbReference type="AlphaFoldDB" id="Q4SPK7"/>
<feature type="region of interest" description="Disordered" evidence="1">
    <location>
        <begin position="1"/>
        <end position="68"/>
    </location>
</feature>